<dbReference type="InterPro" id="IPR018289">
    <property type="entry name" value="MULE_transposase_dom"/>
</dbReference>
<dbReference type="Pfam" id="PF04434">
    <property type="entry name" value="SWIM"/>
    <property type="match status" value="1"/>
</dbReference>
<evidence type="ECO:0000256" key="4">
    <source>
        <dbReference type="PROSITE-ProRule" id="PRU00325"/>
    </source>
</evidence>
<sequence>MSFGYDKARLYLRSGGKWAEGADGWDYVEETVTKGVKLKLNTTFQHLLNYCSWKCEIDRSSGQLNLFYKNEGQIFQLTDDEDVSVFLQFAKGLEEPPVLYVDVYISSEGDGAGTSNTINEEPMYLDTESQIQQSHETSYRADFGYGLCDSYPEVVPETQQHQQQEVQEEADEDEDEDEYERRKFSGCSDDESHVLNTGLSDEEDEENKEDEENEEGMEPSRLRPGLDDYFGIPPLIPTPDLLTEDNEGVPYRRSKRLSKDQVFDTKEKMILEVGMKFIEEHFEYKTKKSGTKRYEIACARDHCKWSMKVKVVGDGGMFMVRDLADVHTCSRTYLNPNHCQANQRLLGNIFKTKFTNSRRVLTPKDMAEDFREKYGVTIPYATAWRARWKAITLIRGSHAESFTRLPMYLYNLERANPGTRTSIRTESSGRFAECFVALGIHTFLENLRPVLIIDDAHLKGEYLGTTFLVVAMDGNNIVPIALGVCRSETVDEWTWLLNKLKSCIGEPRGLVFTSDRAASINTTITAIFPNAHHALCCRHLVMNVRSRVPRIKQFKTPYWKACKAYTTRVFDRMMNILQVAVPEGAQLMQEVGVERWSRAHFHAQRFNIMTSNNAKSINALSRNARKLPIFGLMEYFREFQQEWYFIRRRKGDELNHQLTEWAQKKIHKRIVKSATWTAHGIGYDKWEVRDYGYNSEVDMRHRNCTCLKWQVSGLSCGHAIAVAKRLGRKDVFDLITVPYYMTELYKATYHGVSKPVRPAER</sequence>
<feature type="domain" description="SWIM-type" evidence="6">
    <location>
        <begin position="693"/>
        <end position="727"/>
    </location>
</feature>
<dbReference type="PROSITE" id="PS50966">
    <property type="entry name" value="ZF_SWIM"/>
    <property type="match status" value="1"/>
</dbReference>
<feature type="compositionally biased region" description="Acidic residues" evidence="5">
    <location>
        <begin position="200"/>
        <end position="217"/>
    </location>
</feature>
<evidence type="ECO:0000313" key="8">
    <source>
        <dbReference type="Proteomes" id="UP001172457"/>
    </source>
</evidence>
<dbReference type="InterPro" id="IPR006564">
    <property type="entry name" value="Znf_PMZ"/>
</dbReference>
<dbReference type="AlphaFoldDB" id="A0AA38SLD7"/>
<dbReference type="InterPro" id="IPR004332">
    <property type="entry name" value="Transposase_MuDR"/>
</dbReference>
<organism evidence="7 8">
    <name type="scientific">Centaurea solstitialis</name>
    <name type="common">yellow star-thistle</name>
    <dbReference type="NCBI Taxonomy" id="347529"/>
    <lineage>
        <taxon>Eukaryota</taxon>
        <taxon>Viridiplantae</taxon>
        <taxon>Streptophyta</taxon>
        <taxon>Embryophyta</taxon>
        <taxon>Tracheophyta</taxon>
        <taxon>Spermatophyta</taxon>
        <taxon>Magnoliopsida</taxon>
        <taxon>eudicotyledons</taxon>
        <taxon>Gunneridae</taxon>
        <taxon>Pentapetalae</taxon>
        <taxon>asterids</taxon>
        <taxon>campanulids</taxon>
        <taxon>Asterales</taxon>
        <taxon>Asteraceae</taxon>
        <taxon>Carduoideae</taxon>
        <taxon>Cardueae</taxon>
        <taxon>Centaureinae</taxon>
        <taxon>Centaurea</taxon>
    </lineage>
</organism>
<keyword evidence="3" id="KW-0862">Zinc</keyword>
<evidence type="ECO:0000256" key="2">
    <source>
        <dbReference type="ARBA" id="ARBA00022771"/>
    </source>
</evidence>
<feature type="region of interest" description="Disordered" evidence="5">
    <location>
        <begin position="156"/>
        <end position="226"/>
    </location>
</feature>
<dbReference type="InterPro" id="IPR007527">
    <property type="entry name" value="Znf_SWIM"/>
</dbReference>
<gene>
    <name evidence="7" type="ORF">OSB04_024250</name>
</gene>
<dbReference type="Pfam" id="PF03108">
    <property type="entry name" value="DBD_Tnp_Mut"/>
    <property type="match status" value="1"/>
</dbReference>
<dbReference type="PANTHER" id="PTHR31973:SF185">
    <property type="entry name" value="TRANSPOSASE, MUDR, PLANT, MULE TRANSPOSASE DOMAIN-CONTAINING PROTEIN"/>
    <property type="match status" value="1"/>
</dbReference>
<accession>A0AA38SLD7</accession>
<feature type="compositionally biased region" description="Low complexity" evidence="5">
    <location>
        <begin position="156"/>
        <end position="165"/>
    </location>
</feature>
<name>A0AA38SLD7_9ASTR</name>
<dbReference type="EMBL" id="JARYMX010000006">
    <property type="protein sequence ID" value="KAJ9544543.1"/>
    <property type="molecule type" value="Genomic_DNA"/>
</dbReference>
<keyword evidence="8" id="KW-1185">Reference proteome</keyword>
<evidence type="ECO:0000256" key="1">
    <source>
        <dbReference type="ARBA" id="ARBA00022723"/>
    </source>
</evidence>
<dbReference type="PANTHER" id="PTHR31973">
    <property type="entry name" value="POLYPROTEIN, PUTATIVE-RELATED"/>
    <property type="match status" value="1"/>
</dbReference>
<evidence type="ECO:0000313" key="7">
    <source>
        <dbReference type="EMBL" id="KAJ9544543.1"/>
    </source>
</evidence>
<feature type="compositionally biased region" description="Acidic residues" evidence="5">
    <location>
        <begin position="166"/>
        <end position="178"/>
    </location>
</feature>
<evidence type="ECO:0000256" key="5">
    <source>
        <dbReference type="SAM" id="MobiDB-lite"/>
    </source>
</evidence>
<reference evidence="7" key="1">
    <citation type="submission" date="2023-03" db="EMBL/GenBank/DDBJ databases">
        <title>Chromosome-scale reference genome and RAD-based genetic map of yellow starthistle (Centaurea solstitialis) reveal putative structural variation and QTLs associated with invader traits.</title>
        <authorList>
            <person name="Reatini B."/>
            <person name="Cang F.A."/>
            <person name="Jiang Q."/>
            <person name="Mckibben M.T.W."/>
            <person name="Barker M.S."/>
            <person name="Rieseberg L.H."/>
            <person name="Dlugosch K.M."/>
        </authorList>
    </citation>
    <scope>NUCLEOTIDE SEQUENCE</scope>
    <source>
        <strain evidence="7">CAN-66</strain>
        <tissue evidence="7">Leaf</tissue>
    </source>
</reference>
<keyword evidence="1" id="KW-0479">Metal-binding</keyword>
<protein>
    <recommendedName>
        <fullName evidence="6">SWIM-type domain-containing protein</fullName>
    </recommendedName>
</protein>
<keyword evidence="2 4" id="KW-0863">Zinc-finger</keyword>
<evidence type="ECO:0000259" key="6">
    <source>
        <dbReference type="PROSITE" id="PS50966"/>
    </source>
</evidence>
<dbReference type="SMART" id="SM00575">
    <property type="entry name" value="ZnF_PMZ"/>
    <property type="match status" value="1"/>
</dbReference>
<proteinExistence type="predicted"/>
<comment type="caution">
    <text evidence="7">The sequence shown here is derived from an EMBL/GenBank/DDBJ whole genome shotgun (WGS) entry which is preliminary data.</text>
</comment>
<evidence type="ECO:0000256" key="3">
    <source>
        <dbReference type="ARBA" id="ARBA00022833"/>
    </source>
</evidence>
<dbReference type="GO" id="GO:0008270">
    <property type="term" value="F:zinc ion binding"/>
    <property type="evidence" value="ECO:0007669"/>
    <property type="project" value="UniProtKB-KW"/>
</dbReference>
<dbReference type="Proteomes" id="UP001172457">
    <property type="component" value="Chromosome 6"/>
</dbReference>
<dbReference type="Pfam" id="PF10551">
    <property type="entry name" value="MULE"/>
    <property type="match status" value="1"/>
</dbReference>